<dbReference type="EMBL" id="CP052766">
    <property type="protein sequence ID" value="QJR80707.1"/>
    <property type="molecule type" value="Genomic_DNA"/>
</dbReference>
<proteinExistence type="predicted"/>
<reference evidence="3 4" key="2">
    <citation type="submission" date="2020-04" db="EMBL/GenBank/DDBJ databases">
        <title>Complete genome sequence of Alteromonas pelagimontana 5.12T.</title>
        <authorList>
            <person name="Sinha R.K."/>
            <person name="Krishnan K.P."/>
            <person name="Kurian J.P."/>
        </authorList>
    </citation>
    <scope>NUCLEOTIDE SEQUENCE [LARGE SCALE GENOMIC DNA]</scope>
    <source>
        <strain evidence="3 4">5.12</strain>
    </source>
</reference>
<dbReference type="Pfam" id="PF13181">
    <property type="entry name" value="TPR_8"/>
    <property type="match status" value="1"/>
</dbReference>
<dbReference type="KEGG" id="apel:CA267_007900"/>
<protein>
    <submittedName>
        <fullName evidence="3">Tetratricopeptide repeat protein</fullName>
    </submittedName>
</protein>
<feature type="domain" description="Cytochrome c-552/4" evidence="2">
    <location>
        <begin position="15"/>
        <end position="37"/>
    </location>
</feature>
<evidence type="ECO:0000256" key="1">
    <source>
        <dbReference type="ARBA" id="ARBA00022729"/>
    </source>
</evidence>
<dbReference type="Proteomes" id="UP000219285">
    <property type="component" value="Chromosome"/>
</dbReference>
<dbReference type="SUPFAM" id="SSF48371">
    <property type="entry name" value="ARM repeat"/>
    <property type="match status" value="1"/>
</dbReference>
<accession>A0A6M4MCE2</accession>
<gene>
    <name evidence="3" type="ORF">CA267_007900</name>
</gene>
<dbReference type="Gene3D" id="1.25.40.10">
    <property type="entry name" value="Tetratricopeptide repeat domain"/>
    <property type="match status" value="1"/>
</dbReference>
<dbReference type="PANTHER" id="PTHR35038">
    <property type="entry name" value="DISSIMILATORY SULFITE REDUCTASE SIRA"/>
    <property type="match status" value="1"/>
</dbReference>
<dbReference type="Pfam" id="PF13435">
    <property type="entry name" value="Cytochrome_C554"/>
    <property type="match status" value="2"/>
</dbReference>
<dbReference type="RefSeq" id="WP_097349207.1">
    <property type="nucleotide sequence ID" value="NZ_CP052766.1"/>
</dbReference>
<organism evidence="3 4">
    <name type="scientific">Alteromonas pelagimontana</name>
    <dbReference type="NCBI Taxonomy" id="1858656"/>
    <lineage>
        <taxon>Bacteria</taxon>
        <taxon>Pseudomonadati</taxon>
        <taxon>Pseudomonadota</taxon>
        <taxon>Gammaproteobacteria</taxon>
        <taxon>Alteromonadales</taxon>
        <taxon>Alteromonadaceae</taxon>
        <taxon>Alteromonas/Salinimonas group</taxon>
        <taxon>Alteromonas</taxon>
    </lineage>
</organism>
<dbReference type="SUPFAM" id="SSF48695">
    <property type="entry name" value="Multiheme cytochromes"/>
    <property type="match status" value="1"/>
</dbReference>
<dbReference type="InterPro" id="IPR019734">
    <property type="entry name" value="TPR_rpt"/>
</dbReference>
<sequence length="732" mass="81277">MALATADSVFVGQQQCSGCHSQQHEAWQQSDHHQSMLPATKAAIKGNFDNVTFSAGLRTSRFFVDEGRYFIEITQQDKKPETYPVRYTFGFFPLQQYLLQAEKGRLQAFDVAWDSRPAEQGGQRWFQLQTEAVTNPDHPFHWKGYYQNWNSRCASCHSTNLTKGFDPQTLSFNTQFSDVNVACETCHGPGNTHVELVNSGSYTKVKTGLLPLPEQVDFVFNGKDPIARPASPPTDSSLALETCGACHSRRAELAEPKNTVPYHQQFQLSEVEEPLYFSDGQIRDEVFVLGSFLQSKMAQQGVTCTHCHDAHTGKTLLPGAQVCATCHQADVFAAPTHTNGHKDADCLSCHMPEQMFMKVDARRDHRFHRPSAKSENSDSPCRVCHAEESDGWFKKALEEWPKREGAAEDTYGNWANINQQLAQFNAEAISAANRLLLTGELPGLLQVALLDKMAPMQNPKFLQLIQQALSSDDPILRRAVAENLDAVAESARAGFVEKLAQDPAASVRIALANSLLAMPAQAREFSITEAIFAELEASLKSSLDHPGPNLGMAQLSLYQGDNESAESFYERALAIDSSHTPTLLNYAEYWRQNGAEKNATALLKRALEYDPDDASVQFAYGLALVRGKQLAQALTYLQQAQESQQSTPRFGFVYAVALWQKNRQDQAISVLQTTNGRWPGQYDIQITWAKYAYQHGDSAAVRHALTALKDNYADDPVVKQIAQLSGVALSEL</sequence>
<dbReference type="InterPro" id="IPR011989">
    <property type="entry name" value="ARM-like"/>
</dbReference>
<dbReference type="CDD" id="cd08168">
    <property type="entry name" value="Cytochrom_C3"/>
    <property type="match status" value="1"/>
</dbReference>
<dbReference type="Gene3D" id="1.25.10.10">
    <property type="entry name" value="Leucine-rich Repeat Variant"/>
    <property type="match status" value="1"/>
</dbReference>
<dbReference type="SUPFAM" id="SSF48452">
    <property type="entry name" value="TPR-like"/>
    <property type="match status" value="1"/>
</dbReference>
<dbReference type="PANTHER" id="PTHR35038:SF8">
    <property type="entry name" value="C-TYPE POLYHEME CYTOCHROME OMCC"/>
    <property type="match status" value="1"/>
</dbReference>
<keyword evidence="4" id="KW-1185">Reference proteome</keyword>
<dbReference type="SMART" id="SM00028">
    <property type="entry name" value="TPR"/>
    <property type="match status" value="3"/>
</dbReference>
<dbReference type="Gene3D" id="1.10.1130.10">
    <property type="entry name" value="Flavocytochrome C3, Chain A"/>
    <property type="match status" value="2"/>
</dbReference>
<evidence type="ECO:0000313" key="4">
    <source>
        <dbReference type="Proteomes" id="UP000219285"/>
    </source>
</evidence>
<dbReference type="InterPro" id="IPR016024">
    <property type="entry name" value="ARM-type_fold"/>
</dbReference>
<evidence type="ECO:0000313" key="3">
    <source>
        <dbReference type="EMBL" id="QJR80707.1"/>
    </source>
</evidence>
<dbReference type="InterPro" id="IPR051829">
    <property type="entry name" value="Multiheme_Cytochr_ET"/>
</dbReference>
<keyword evidence="1" id="KW-0732">Signal</keyword>
<dbReference type="InterPro" id="IPR011990">
    <property type="entry name" value="TPR-like_helical_dom_sf"/>
</dbReference>
<dbReference type="OrthoDB" id="9814800at2"/>
<feature type="domain" description="Cytochrome c-552/4" evidence="2">
    <location>
        <begin position="149"/>
        <end position="188"/>
    </location>
</feature>
<dbReference type="Pfam" id="PF12895">
    <property type="entry name" value="ANAPC3"/>
    <property type="match status" value="1"/>
</dbReference>
<dbReference type="AlphaFoldDB" id="A0A6M4MCE2"/>
<reference evidence="4" key="1">
    <citation type="submission" date="2014-12" db="EMBL/GenBank/DDBJ databases">
        <title>Complete genome sequence of a multi-drug resistant Klebsiella pneumoniae.</title>
        <authorList>
            <person name="Hua X."/>
            <person name="Chen Q."/>
            <person name="Li X."/>
            <person name="Feng Y."/>
            <person name="Ruan Z."/>
            <person name="Yu Y."/>
        </authorList>
    </citation>
    <scope>NUCLEOTIDE SEQUENCE [LARGE SCALE GENOMIC DNA]</scope>
    <source>
        <strain evidence="4">5.12</strain>
    </source>
</reference>
<name>A0A6M4MCE2_9ALTE</name>
<dbReference type="InterPro" id="IPR036280">
    <property type="entry name" value="Multihaem_cyt_sf"/>
</dbReference>
<dbReference type="InterPro" id="IPR023155">
    <property type="entry name" value="Cyt_c-552/4"/>
</dbReference>
<evidence type="ECO:0000259" key="2">
    <source>
        <dbReference type="Pfam" id="PF13435"/>
    </source>
</evidence>